<name>A0A0M4ECU5_DROBS</name>
<dbReference type="OMA" id="SIDACRF"/>
<dbReference type="EMBL" id="CP012526">
    <property type="protein sequence ID" value="ALC45528.1"/>
    <property type="molecule type" value="Genomic_DNA"/>
</dbReference>
<dbReference type="InterPro" id="IPR010512">
    <property type="entry name" value="DUF1091"/>
</dbReference>
<dbReference type="Proteomes" id="UP000494163">
    <property type="component" value="Chromosome 3R"/>
</dbReference>
<dbReference type="OrthoDB" id="7912113at2759"/>
<gene>
    <name evidence="1" type="ORF">Dbus_chr3Rg278</name>
</gene>
<keyword evidence="2" id="KW-1185">Reference proteome</keyword>
<protein>
    <submittedName>
        <fullName evidence="1">Maker161</fullName>
    </submittedName>
</protein>
<dbReference type="PANTHER" id="PTHR20898">
    <property type="entry name" value="DAEDALUS ON 3-RELATED-RELATED"/>
    <property type="match status" value="1"/>
</dbReference>
<reference evidence="1 2" key="1">
    <citation type="submission" date="2015-08" db="EMBL/GenBank/DDBJ databases">
        <title>Ancestral chromatin configuration constrains chromatin evolution on differentiating sex chromosomes in Drosophila.</title>
        <authorList>
            <person name="Zhou Q."/>
            <person name="Bachtrog D."/>
        </authorList>
    </citation>
    <scope>NUCLEOTIDE SEQUENCE [LARGE SCALE GENOMIC DNA]</scope>
    <source>
        <tissue evidence="1">Whole larvae</tissue>
    </source>
</reference>
<dbReference type="PANTHER" id="PTHR20898:SF0">
    <property type="entry name" value="DAEDALUS ON 3-RELATED"/>
    <property type="match status" value="1"/>
</dbReference>
<proteinExistence type="predicted"/>
<evidence type="ECO:0000313" key="2">
    <source>
        <dbReference type="Proteomes" id="UP000494163"/>
    </source>
</evidence>
<evidence type="ECO:0000313" key="1">
    <source>
        <dbReference type="EMBL" id="ALC45528.1"/>
    </source>
</evidence>
<accession>A0A0M4ECU5</accession>
<dbReference type="AlphaFoldDB" id="A0A0M4ECU5"/>
<dbReference type="Pfam" id="PF06477">
    <property type="entry name" value="DUF1091"/>
    <property type="match status" value="1"/>
</dbReference>
<organism evidence="1 2">
    <name type="scientific">Drosophila busckii</name>
    <name type="common">Fruit fly</name>
    <dbReference type="NCBI Taxonomy" id="30019"/>
    <lineage>
        <taxon>Eukaryota</taxon>
        <taxon>Metazoa</taxon>
        <taxon>Ecdysozoa</taxon>
        <taxon>Arthropoda</taxon>
        <taxon>Hexapoda</taxon>
        <taxon>Insecta</taxon>
        <taxon>Pterygota</taxon>
        <taxon>Neoptera</taxon>
        <taxon>Endopterygota</taxon>
        <taxon>Diptera</taxon>
        <taxon>Brachycera</taxon>
        <taxon>Muscomorpha</taxon>
        <taxon>Ephydroidea</taxon>
        <taxon>Drosophilidae</taxon>
        <taxon>Drosophila</taxon>
    </lineage>
</organism>
<sequence>MTNAVCESRNKSWIVVNTCRLRAIQRNKTILNVIVTMLHPANSISLRLQVQKKASGYKPWVIDATFDVCAFLRNPHSNPIGKMAFKQFKEFSSINHLCPYEVCF</sequence>